<dbReference type="Proteomes" id="UP000469185">
    <property type="component" value="Unassembled WGS sequence"/>
</dbReference>
<dbReference type="Pfam" id="PF13280">
    <property type="entry name" value="WYL"/>
    <property type="match status" value="1"/>
</dbReference>
<protein>
    <submittedName>
        <fullName evidence="2">WYL domain-containing protein</fullName>
    </submittedName>
</protein>
<dbReference type="EMBL" id="JAAGOB010000002">
    <property type="protein sequence ID" value="NED94727.1"/>
    <property type="molecule type" value="Genomic_DNA"/>
</dbReference>
<dbReference type="AlphaFoldDB" id="A0A6N9YIE5"/>
<sequence length="249" mass="27463">MLADIVPAGGRRVRTTGGSWSARSRTLVSTAGIGYGDRQSFGRWGDLLESALEALLATTLQGIGARRSDWLAGLVATVGDALRTRHRLALIYARAWEPGVREHVIEPYRLTKTRRGWELDAGLPDERVGTFLLSGIRSATLLDEMFDRPPDVDARIARNRDVTAVDVVVPQDDRWVVERFAESVEVIHEDEGEVRLRAHLLPPVEHRLGLLLVVAGPRAFVVTPTHLRDVGVDLARELLSHHADGADGR</sequence>
<reference evidence="2 3" key="1">
    <citation type="submission" date="2020-02" db="EMBL/GenBank/DDBJ databases">
        <authorList>
            <person name="Li X.-J."/>
            <person name="Feng X.-M."/>
        </authorList>
    </citation>
    <scope>NUCLEOTIDE SEQUENCE [LARGE SCALE GENOMIC DNA]</scope>
    <source>
        <strain evidence="2 3">CGMCC 4.7225</strain>
    </source>
</reference>
<name>A0A6N9YIE5_9ACTN</name>
<gene>
    <name evidence="2" type="ORF">G1H11_05325</name>
</gene>
<comment type="caution">
    <text evidence="2">The sequence shown here is derived from an EMBL/GenBank/DDBJ whole genome shotgun (WGS) entry which is preliminary data.</text>
</comment>
<keyword evidence="3" id="KW-1185">Reference proteome</keyword>
<dbReference type="InterPro" id="IPR026881">
    <property type="entry name" value="WYL_dom"/>
</dbReference>
<evidence type="ECO:0000313" key="2">
    <source>
        <dbReference type="EMBL" id="NED94727.1"/>
    </source>
</evidence>
<evidence type="ECO:0000259" key="1">
    <source>
        <dbReference type="Pfam" id="PF13280"/>
    </source>
</evidence>
<organism evidence="2 3">
    <name type="scientific">Phytoactinopolyspora alkaliphila</name>
    <dbReference type="NCBI Taxonomy" id="1783498"/>
    <lineage>
        <taxon>Bacteria</taxon>
        <taxon>Bacillati</taxon>
        <taxon>Actinomycetota</taxon>
        <taxon>Actinomycetes</taxon>
        <taxon>Jiangellales</taxon>
        <taxon>Jiangellaceae</taxon>
        <taxon>Phytoactinopolyspora</taxon>
    </lineage>
</organism>
<proteinExistence type="predicted"/>
<dbReference type="RefSeq" id="WP_163816718.1">
    <property type="nucleotide sequence ID" value="NZ_JAAGOB010000002.1"/>
</dbReference>
<accession>A0A6N9YIE5</accession>
<dbReference type="PROSITE" id="PS52050">
    <property type="entry name" value="WYL"/>
    <property type="match status" value="1"/>
</dbReference>
<feature type="domain" description="WYL" evidence="1">
    <location>
        <begin position="75"/>
        <end position="140"/>
    </location>
</feature>
<evidence type="ECO:0000313" key="3">
    <source>
        <dbReference type="Proteomes" id="UP000469185"/>
    </source>
</evidence>